<reference evidence="2 3" key="1">
    <citation type="journal article" date="2018" name="Evol. Lett.">
        <title>Horizontal gene cluster transfer increased hallucinogenic mushroom diversity.</title>
        <authorList>
            <person name="Reynolds H.T."/>
            <person name="Vijayakumar V."/>
            <person name="Gluck-Thaler E."/>
            <person name="Korotkin H.B."/>
            <person name="Matheny P.B."/>
            <person name="Slot J.C."/>
        </authorList>
    </citation>
    <scope>NUCLEOTIDE SEQUENCE [LARGE SCALE GENOMIC DNA]</scope>
    <source>
        <strain evidence="2 3">SRW20</strain>
    </source>
</reference>
<evidence type="ECO:0000313" key="2">
    <source>
        <dbReference type="EMBL" id="PPR04445.1"/>
    </source>
</evidence>
<dbReference type="InParanoid" id="A0A409YN49"/>
<evidence type="ECO:0000256" key="1">
    <source>
        <dbReference type="SAM" id="MobiDB-lite"/>
    </source>
</evidence>
<dbReference type="EMBL" id="NHYE01000624">
    <property type="protein sequence ID" value="PPR04445.1"/>
    <property type="molecule type" value="Genomic_DNA"/>
</dbReference>
<evidence type="ECO:0000313" key="3">
    <source>
        <dbReference type="Proteomes" id="UP000284706"/>
    </source>
</evidence>
<gene>
    <name evidence="2" type="ORF">CVT26_002274</name>
</gene>
<name>A0A409YN49_9AGAR</name>
<feature type="region of interest" description="Disordered" evidence="1">
    <location>
        <begin position="22"/>
        <end position="68"/>
    </location>
</feature>
<feature type="compositionally biased region" description="Basic and acidic residues" evidence="1">
    <location>
        <begin position="31"/>
        <end position="50"/>
    </location>
</feature>
<protein>
    <submittedName>
        <fullName evidence="2">Uncharacterized protein</fullName>
    </submittedName>
</protein>
<dbReference type="Proteomes" id="UP000284706">
    <property type="component" value="Unassembled WGS sequence"/>
</dbReference>
<comment type="caution">
    <text evidence="2">The sequence shown here is derived from an EMBL/GenBank/DDBJ whole genome shotgun (WGS) entry which is preliminary data.</text>
</comment>
<dbReference type="AlphaFoldDB" id="A0A409YN49"/>
<keyword evidence="3" id="KW-1185">Reference proteome</keyword>
<accession>A0A409YN49</accession>
<organism evidence="2 3">
    <name type="scientific">Gymnopilus dilepis</name>
    <dbReference type="NCBI Taxonomy" id="231916"/>
    <lineage>
        <taxon>Eukaryota</taxon>
        <taxon>Fungi</taxon>
        <taxon>Dikarya</taxon>
        <taxon>Basidiomycota</taxon>
        <taxon>Agaricomycotina</taxon>
        <taxon>Agaricomycetes</taxon>
        <taxon>Agaricomycetidae</taxon>
        <taxon>Agaricales</taxon>
        <taxon>Agaricineae</taxon>
        <taxon>Hymenogastraceae</taxon>
        <taxon>Gymnopilus</taxon>
    </lineage>
</organism>
<sequence length="97" mass="10161">MAGTTAWSLTFRLTMTVEDPTAVSGVGNEAEAVKKSLPENADDGGRDHLRATPVQSTRGIDEPGAEAENDVLVGMGDTSLPTRDVYPYLSLWAAPGG</sequence>
<proteinExistence type="predicted"/>